<comment type="caution">
    <text evidence="7">The sequence shown here is derived from an EMBL/GenBank/DDBJ whole genome shotgun (WGS) entry which is preliminary data.</text>
</comment>
<evidence type="ECO:0000256" key="4">
    <source>
        <dbReference type="ARBA" id="ARBA00022833"/>
    </source>
</evidence>
<dbReference type="Gene3D" id="3.90.180.10">
    <property type="entry name" value="Medium-chain alcohol dehydrogenases, catalytic domain"/>
    <property type="match status" value="1"/>
</dbReference>
<dbReference type="InterPro" id="IPR013154">
    <property type="entry name" value="ADH-like_N"/>
</dbReference>
<dbReference type="OrthoDB" id="9809185at2"/>
<dbReference type="FunFam" id="3.40.50.720:FF:000003">
    <property type="entry name" value="S-(hydroxymethyl)glutathione dehydrogenase"/>
    <property type="match status" value="1"/>
</dbReference>
<dbReference type="InterPro" id="IPR013149">
    <property type="entry name" value="ADH-like_C"/>
</dbReference>
<name>A0A2T7ULY1_9RHOB</name>
<dbReference type="SUPFAM" id="SSF51735">
    <property type="entry name" value="NAD(P)-binding Rossmann-fold domains"/>
    <property type="match status" value="1"/>
</dbReference>
<sequence>MQTFAAVFRDPTVPAAIEPVTLDDPAAGEVRVRLSGCGLCHTDFLAASGALPFPLPAVLGHEGAGVVEAVGPGGDSALIGRSVVLSFRSCGTCPRCRAAQSPYCDDKRALNFSGRRPDGTSPFRDREGQPLGACFFGQSSLARHANVPLRNLVEVPPRDDLWMLGALGCGLQTGAGAVLNVLKPEVGASVVILGLGAVGMAALMAAKASGADPIIAVDRSPERLELARDFGATHALLAAGADVAGQIHQITGGGAAYAVECAGSPVTAALALDALAMLGKAAICGAAAGQGPLMLDPQKLLYGRSLRGVVQGDSEPSVFIPHLLRLQAAGLFPFERLVTGFDFDDIGAALAAAREGRAVKAVARMA</sequence>
<dbReference type="SUPFAM" id="SSF50129">
    <property type="entry name" value="GroES-like"/>
    <property type="match status" value="1"/>
</dbReference>
<accession>A0A2T7ULY1</accession>
<dbReference type="GO" id="GO:0046872">
    <property type="term" value="F:metal ion binding"/>
    <property type="evidence" value="ECO:0007669"/>
    <property type="project" value="UniProtKB-KW"/>
</dbReference>
<evidence type="ECO:0000313" key="8">
    <source>
        <dbReference type="Proteomes" id="UP000244810"/>
    </source>
</evidence>
<keyword evidence="8" id="KW-1185">Reference proteome</keyword>
<dbReference type="InterPro" id="IPR036291">
    <property type="entry name" value="NAD(P)-bd_dom_sf"/>
</dbReference>
<dbReference type="PANTHER" id="PTHR43350:SF21">
    <property type="entry name" value="S-NITROSOMYCOTHIOL REDUCTASE MSCR"/>
    <property type="match status" value="1"/>
</dbReference>
<dbReference type="GO" id="GO:0016491">
    <property type="term" value="F:oxidoreductase activity"/>
    <property type="evidence" value="ECO:0007669"/>
    <property type="project" value="UniProtKB-KW"/>
</dbReference>
<evidence type="ECO:0000256" key="1">
    <source>
        <dbReference type="ARBA" id="ARBA00001947"/>
    </source>
</evidence>
<keyword evidence="5" id="KW-0560">Oxidoreductase</keyword>
<gene>
    <name evidence="7" type="ORF">DDE23_19585</name>
</gene>
<keyword evidence="4" id="KW-0862">Zinc</keyword>
<comment type="similarity">
    <text evidence="2">Belongs to the zinc-containing alcohol dehydrogenase family.</text>
</comment>
<dbReference type="AlphaFoldDB" id="A0A2T7ULY1"/>
<dbReference type="Gene3D" id="3.40.50.720">
    <property type="entry name" value="NAD(P)-binding Rossmann-like Domain"/>
    <property type="match status" value="1"/>
</dbReference>
<organism evidence="7 8">
    <name type="scientific">Pararhodobacter aggregans</name>
    <dbReference type="NCBI Taxonomy" id="404875"/>
    <lineage>
        <taxon>Bacteria</taxon>
        <taxon>Pseudomonadati</taxon>
        <taxon>Pseudomonadota</taxon>
        <taxon>Alphaproteobacteria</taxon>
        <taxon>Rhodobacterales</taxon>
        <taxon>Paracoccaceae</taxon>
        <taxon>Pararhodobacter</taxon>
    </lineage>
</organism>
<dbReference type="InterPro" id="IPR011032">
    <property type="entry name" value="GroES-like_sf"/>
</dbReference>
<dbReference type="PANTHER" id="PTHR43350">
    <property type="entry name" value="NAD-DEPENDENT ALCOHOL DEHYDROGENASE"/>
    <property type="match status" value="1"/>
</dbReference>
<proteinExistence type="inferred from homology"/>
<evidence type="ECO:0000259" key="6">
    <source>
        <dbReference type="SMART" id="SM00829"/>
    </source>
</evidence>
<reference evidence="7 8" key="1">
    <citation type="journal article" date="2011" name="Syst. Appl. Microbiol.">
        <title>Defluviimonas denitrificans gen. nov., sp. nov., and Pararhodobacter aggregans gen. nov., sp. nov., non-phototrophic Rhodobacteraceae from the biofilter of a marine aquaculture.</title>
        <authorList>
            <person name="Foesel B.U."/>
            <person name="Drake H.L."/>
            <person name="Schramm A."/>
        </authorList>
    </citation>
    <scope>NUCLEOTIDE SEQUENCE [LARGE SCALE GENOMIC DNA]</scope>
    <source>
        <strain evidence="7 8">D1-19</strain>
    </source>
</reference>
<keyword evidence="3" id="KW-0479">Metal-binding</keyword>
<dbReference type="Proteomes" id="UP000244810">
    <property type="component" value="Unassembled WGS sequence"/>
</dbReference>
<dbReference type="Pfam" id="PF08240">
    <property type="entry name" value="ADH_N"/>
    <property type="match status" value="1"/>
</dbReference>
<dbReference type="RefSeq" id="WP_107754137.1">
    <property type="nucleotide sequence ID" value="NZ_QBKF01000012.1"/>
</dbReference>
<dbReference type="CDD" id="cd08278">
    <property type="entry name" value="benzyl_alcohol_DH"/>
    <property type="match status" value="1"/>
</dbReference>
<dbReference type="InterPro" id="IPR020843">
    <property type="entry name" value="ER"/>
</dbReference>
<dbReference type="SMART" id="SM00829">
    <property type="entry name" value="PKS_ER"/>
    <property type="match status" value="1"/>
</dbReference>
<evidence type="ECO:0000256" key="2">
    <source>
        <dbReference type="ARBA" id="ARBA00008072"/>
    </source>
</evidence>
<evidence type="ECO:0000256" key="3">
    <source>
        <dbReference type="ARBA" id="ARBA00022723"/>
    </source>
</evidence>
<dbReference type="Pfam" id="PF00107">
    <property type="entry name" value="ADH_zinc_N"/>
    <property type="match status" value="1"/>
</dbReference>
<feature type="domain" description="Enoyl reductase (ER)" evidence="6">
    <location>
        <begin position="6"/>
        <end position="363"/>
    </location>
</feature>
<comment type="cofactor">
    <cofactor evidence="1">
        <name>Zn(2+)</name>
        <dbReference type="ChEBI" id="CHEBI:29105"/>
    </cofactor>
</comment>
<evidence type="ECO:0000313" key="7">
    <source>
        <dbReference type="EMBL" id="PVE45710.1"/>
    </source>
</evidence>
<evidence type="ECO:0000256" key="5">
    <source>
        <dbReference type="ARBA" id="ARBA00023002"/>
    </source>
</evidence>
<dbReference type="EMBL" id="QDDR01000012">
    <property type="protein sequence ID" value="PVE45710.1"/>
    <property type="molecule type" value="Genomic_DNA"/>
</dbReference>
<protein>
    <submittedName>
        <fullName evidence="7">Alcohol dehydrogenase</fullName>
    </submittedName>
</protein>